<protein>
    <submittedName>
        <fullName evidence="5">Extracellular solute-binding protein family 3</fullName>
    </submittedName>
</protein>
<dbReference type="SUPFAM" id="SSF53850">
    <property type="entry name" value="Periplasmic binding protein-like II"/>
    <property type="match status" value="1"/>
</dbReference>
<evidence type="ECO:0000256" key="1">
    <source>
        <dbReference type="ARBA" id="ARBA00010333"/>
    </source>
</evidence>
<dbReference type="Proteomes" id="UP000199169">
    <property type="component" value="Unassembled WGS sequence"/>
</dbReference>
<proteinExistence type="inferred from homology"/>
<dbReference type="CDD" id="cd13688">
    <property type="entry name" value="PBP2_GltI_DEBP"/>
    <property type="match status" value="1"/>
</dbReference>
<dbReference type="Pfam" id="PF00497">
    <property type="entry name" value="SBP_bac_3"/>
    <property type="match status" value="1"/>
</dbReference>
<dbReference type="GO" id="GO:0030288">
    <property type="term" value="C:outer membrane-bounded periplasmic space"/>
    <property type="evidence" value="ECO:0007669"/>
    <property type="project" value="TreeGrafter"/>
</dbReference>
<dbReference type="PANTHER" id="PTHR30085">
    <property type="entry name" value="AMINO ACID ABC TRANSPORTER PERMEASE"/>
    <property type="match status" value="1"/>
</dbReference>
<comment type="similarity">
    <text evidence="1">Belongs to the bacterial solute-binding protein 3 family.</text>
</comment>
<keyword evidence="3" id="KW-0732">Signal</keyword>
<evidence type="ECO:0000256" key="2">
    <source>
        <dbReference type="ARBA" id="ARBA00022448"/>
    </source>
</evidence>
<organism evidence="5 6">
    <name type="scientific">Candidatus Accumulibacter aalborgensis</name>
    <dbReference type="NCBI Taxonomy" id="1860102"/>
    <lineage>
        <taxon>Bacteria</taxon>
        <taxon>Pseudomonadati</taxon>
        <taxon>Pseudomonadota</taxon>
        <taxon>Betaproteobacteria</taxon>
        <taxon>Candidatus Accumulibacter</taxon>
    </lineage>
</organism>
<dbReference type="STRING" id="1860102.ACCAA_200017"/>
<feature type="domain" description="Solute-binding protein family 3/N-terminal" evidence="4">
    <location>
        <begin position="40"/>
        <end position="272"/>
    </location>
</feature>
<evidence type="ECO:0000313" key="5">
    <source>
        <dbReference type="EMBL" id="SBT05222.1"/>
    </source>
</evidence>
<keyword evidence="6" id="KW-1185">Reference proteome</keyword>
<dbReference type="SMART" id="SM00062">
    <property type="entry name" value="PBPb"/>
    <property type="match status" value="1"/>
</dbReference>
<evidence type="ECO:0000259" key="4">
    <source>
        <dbReference type="SMART" id="SM00062"/>
    </source>
</evidence>
<sequence length="290" mass="31986">MRLERWILGITIGITTALALCLPVHTQAAGTLEKIQASKTILLGYRETSIPFSYTGDDNQPWGYSVDLCTKVAAAIVKQLGLQELQLQWVPVTPETRIAKLNSGAIDLECGSTTSTLSRMEEVDFSLLIFIDGGSYLTRRAAGIKRFEDLAGKRIAVAAGTTSERTMVDALMQHKVVADLVKVSDHQQGMAAMAKGKVDAYASDRSLLIGLALDSGNQNDWVLGPETFSYEPYALMMRRNDADFRLAVNRELARLSRSREIHAIHDRWFGLLGKPGPRLESLYFLNGLPE</sequence>
<evidence type="ECO:0000256" key="3">
    <source>
        <dbReference type="ARBA" id="ARBA00022729"/>
    </source>
</evidence>
<accession>A0A1A8XLD2</accession>
<dbReference type="GO" id="GO:0006865">
    <property type="term" value="P:amino acid transport"/>
    <property type="evidence" value="ECO:0007669"/>
    <property type="project" value="TreeGrafter"/>
</dbReference>
<dbReference type="InterPro" id="IPR051455">
    <property type="entry name" value="Bact_solute-bind_prot3"/>
</dbReference>
<name>A0A1A8XLD2_9PROT</name>
<dbReference type="AlphaFoldDB" id="A0A1A8XLD2"/>
<dbReference type="InterPro" id="IPR001638">
    <property type="entry name" value="Solute-binding_3/MltF_N"/>
</dbReference>
<keyword evidence="2" id="KW-0813">Transport</keyword>
<dbReference type="RefSeq" id="WP_186406433.1">
    <property type="nucleotide sequence ID" value="NZ_FLQX01000095.1"/>
</dbReference>
<reference evidence="5 6" key="1">
    <citation type="submission" date="2016-06" db="EMBL/GenBank/DDBJ databases">
        <authorList>
            <person name="Kjaerup R.B."/>
            <person name="Dalgaard T.S."/>
            <person name="Juul-Madsen H.R."/>
        </authorList>
    </citation>
    <scope>NUCLEOTIDE SEQUENCE [LARGE SCALE GENOMIC DNA]</scope>
    <source>
        <strain evidence="5">3</strain>
    </source>
</reference>
<dbReference type="Gene3D" id="3.40.190.10">
    <property type="entry name" value="Periplasmic binding protein-like II"/>
    <property type="match status" value="2"/>
</dbReference>
<dbReference type="GO" id="GO:0005576">
    <property type="term" value="C:extracellular region"/>
    <property type="evidence" value="ECO:0007669"/>
    <property type="project" value="TreeGrafter"/>
</dbReference>
<gene>
    <name evidence="5" type="ORF">ACCAA_200017</name>
</gene>
<dbReference type="PANTHER" id="PTHR30085:SF2">
    <property type="entry name" value="GLUTAMATE_ASPARTATE IMPORT SOLUTE-BINDING PROTEIN"/>
    <property type="match status" value="1"/>
</dbReference>
<dbReference type="EMBL" id="FLQX01000095">
    <property type="protein sequence ID" value="SBT05222.1"/>
    <property type="molecule type" value="Genomic_DNA"/>
</dbReference>
<evidence type="ECO:0000313" key="6">
    <source>
        <dbReference type="Proteomes" id="UP000199169"/>
    </source>
</evidence>